<dbReference type="Pfam" id="PF04075">
    <property type="entry name" value="F420H2_quin_red"/>
    <property type="match status" value="1"/>
</dbReference>
<protein>
    <submittedName>
        <fullName evidence="3">F420H(2)-dependent quinone reductase</fullName>
    </submittedName>
</protein>
<dbReference type="KEGG" id="mgad:MGAD_21660"/>
<proteinExistence type="inferred from homology"/>
<evidence type="ECO:0000313" key="3">
    <source>
        <dbReference type="EMBL" id="BBZ17831.1"/>
    </source>
</evidence>
<dbReference type="PANTHER" id="PTHR39428:SF3">
    <property type="entry name" value="DEAZAFLAVIN-DEPENDENT NITROREDUCTASE"/>
    <property type="match status" value="1"/>
</dbReference>
<comment type="catalytic activity">
    <reaction evidence="2">
        <text>oxidized coenzyme F420-(gamma-L-Glu)(n) + a quinol + H(+) = reduced coenzyme F420-(gamma-L-Glu)(n) + a quinone</text>
        <dbReference type="Rhea" id="RHEA:39663"/>
        <dbReference type="Rhea" id="RHEA-COMP:12939"/>
        <dbReference type="Rhea" id="RHEA-COMP:14378"/>
        <dbReference type="ChEBI" id="CHEBI:15378"/>
        <dbReference type="ChEBI" id="CHEBI:24646"/>
        <dbReference type="ChEBI" id="CHEBI:132124"/>
        <dbReference type="ChEBI" id="CHEBI:133980"/>
        <dbReference type="ChEBI" id="CHEBI:139511"/>
    </reaction>
</comment>
<dbReference type="GO" id="GO:0005886">
    <property type="term" value="C:plasma membrane"/>
    <property type="evidence" value="ECO:0007669"/>
    <property type="project" value="TreeGrafter"/>
</dbReference>
<gene>
    <name evidence="3" type="ORF">MGAD_21660</name>
</gene>
<evidence type="ECO:0000256" key="2">
    <source>
        <dbReference type="ARBA" id="ARBA00049106"/>
    </source>
</evidence>
<evidence type="ECO:0000256" key="1">
    <source>
        <dbReference type="ARBA" id="ARBA00008710"/>
    </source>
</evidence>
<dbReference type="PANTHER" id="PTHR39428">
    <property type="entry name" value="F420H(2)-DEPENDENT QUINONE REDUCTASE RV1261C"/>
    <property type="match status" value="1"/>
</dbReference>
<dbReference type="AlphaFoldDB" id="A0A7I7WMQ9"/>
<dbReference type="GO" id="GO:0016491">
    <property type="term" value="F:oxidoreductase activity"/>
    <property type="evidence" value="ECO:0007669"/>
    <property type="project" value="InterPro"/>
</dbReference>
<reference evidence="3 4" key="1">
    <citation type="journal article" date="2019" name="Emerg. Microbes Infect.">
        <title>Comprehensive subspecies identification of 175 nontuberculous mycobacteria species based on 7547 genomic profiles.</title>
        <authorList>
            <person name="Matsumoto Y."/>
            <person name="Kinjo T."/>
            <person name="Motooka D."/>
            <person name="Nabeya D."/>
            <person name="Jung N."/>
            <person name="Uechi K."/>
            <person name="Horii T."/>
            <person name="Iida T."/>
            <person name="Fujita J."/>
            <person name="Nakamura S."/>
        </authorList>
    </citation>
    <scope>NUCLEOTIDE SEQUENCE [LARGE SCALE GENOMIC DNA]</scope>
    <source>
        <strain evidence="3 4">JCM 12688</strain>
    </source>
</reference>
<dbReference type="Gene3D" id="2.30.110.10">
    <property type="entry name" value="Electron Transport, Fmn-binding Protein, Chain A"/>
    <property type="match status" value="1"/>
</dbReference>
<dbReference type="GO" id="GO:0070967">
    <property type="term" value="F:coenzyme F420 binding"/>
    <property type="evidence" value="ECO:0007669"/>
    <property type="project" value="TreeGrafter"/>
</dbReference>
<dbReference type="EMBL" id="AP022608">
    <property type="protein sequence ID" value="BBZ17831.1"/>
    <property type="molecule type" value="Genomic_DNA"/>
</dbReference>
<name>A0A7I7WMQ9_MYCGU</name>
<evidence type="ECO:0000313" key="4">
    <source>
        <dbReference type="Proteomes" id="UP000466187"/>
    </source>
</evidence>
<dbReference type="InterPro" id="IPR012349">
    <property type="entry name" value="Split_barrel_FMN-bd"/>
</dbReference>
<accession>A0A7I7WMQ9</accession>
<organism evidence="3 4">
    <name type="scientific">Mycolicibacterium gadium</name>
    <name type="common">Mycobacterium gadium</name>
    <dbReference type="NCBI Taxonomy" id="1794"/>
    <lineage>
        <taxon>Bacteria</taxon>
        <taxon>Bacillati</taxon>
        <taxon>Actinomycetota</taxon>
        <taxon>Actinomycetes</taxon>
        <taxon>Mycobacteriales</taxon>
        <taxon>Mycobacteriaceae</taxon>
        <taxon>Mycolicibacterium</taxon>
    </lineage>
</organism>
<comment type="similarity">
    <text evidence="1">Belongs to the F420H(2)-dependent quinone reductase family.</text>
</comment>
<dbReference type="NCBIfam" id="TIGR00026">
    <property type="entry name" value="hi_GC_TIGR00026"/>
    <property type="match status" value="1"/>
</dbReference>
<dbReference type="RefSeq" id="WP_163686500.1">
    <property type="nucleotide sequence ID" value="NZ_AP022608.1"/>
</dbReference>
<dbReference type="InterPro" id="IPR004378">
    <property type="entry name" value="F420H2_quin_Rdtase"/>
</dbReference>
<sequence>MSSNESAAAIRQERRDWMAKHRDTYLRSGGAQGHVMDISEAGGHAFTTHCLIRVKGRKSGRTQIVPLIYGDIGGEVVIVASKGGADENPDWYHNLRAGDEVDLQIATQAFRASWREPEGEERHRIWDFMSHVYPPYLSYQRATTRHIPVIMMTPVTSIDVFEESDLQSS</sequence>
<dbReference type="Proteomes" id="UP000466187">
    <property type="component" value="Chromosome"/>
</dbReference>